<feature type="transmembrane region" description="Helical" evidence="2">
    <location>
        <begin position="263"/>
        <end position="282"/>
    </location>
</feature>
<dbReference type="AlphaFoldDB" id="A0A3A1NAC9"/>
<dbReference type="RefSeq" id="WP_119607082.1">
    <property type="nucleotide sequence ID" value="NZ_QXFH01000070.1"/>
</dbReference>
<reference evidence="3 4" key="1">
    <citation type="submission" date="2018-08" db="EMBL/GenBank/DDBJ databases">
        <title>Proposal of Muricauda 72 sp.nov. and Muricauda NH166 sp.nov., isolated from seawater.</title>
        <authorList>
            <person name="Cheng H."/>
            <person name="Wu Y.-H."/>
            <person name="Guo L.-L."/>
            <person name="Xu X.-W."/>
        </authorList>
    </citation>
    <scope>NUCLEOTIDE SEQUENCE [LARGE SCALE GENOMIC DNA]</scope>
    <source>
        <strain evidence="3 4">KCTC 22173</strain>
    </source>
</reference>
<protein>
    <submittedName>
        <fullName evidence="3">Permease</fullName>
    </submittedName>
</protein>
<comment type="caution">
    <text evidence="3">The sequence shown here is derived from an EMBL/GenBank/DDBJ whole genome shotgun (WGS) entry which is preliminary data.</text>
</comment>
<feature type="transmembrane region" description="Helical" evidence="2">
    <location>
        <begin position="207"/>
        <end position="225"/>
    </location>
</feature>
<evidence type="ECO:0000256" key="2">
    <source>
        <dbReference type="SAM" id="Phobius"/>
    </source>
</evidence>
<dbReference type="PANTHER" id="PTHR36838">
    <property type="entry name" value="AUXIN EFFLUX CARRIER FAMILY PROTEIN"/>
    <property type="match status" value="1"/>
</dbReference>
<dbReference type="Proteomes" id="UP000266067">
    <property type="component" value="Unassembled WGS sequence"/>
</dbReference>
<keyword evidence="2" id="KW-0472">Membrane</keyword>
<keyword evidence="1" id="KW-0813">Transport</keyword>
<dbReference type="EMBL" id="QXFH01000070">
    <property type="protein sequence ID" value="RIV34849.1"/>
    <property type="molecule type" value="Genomic_DNA"/>
</dbReference>
<feature type="transmembrane region" description="Helical" evidence="2">
    <location>
        <begin position="131"/>
        <end position="150"/>
    </location>
</feature>
<feature type="transmembrane region" description="Helical" evidence="2">
    <location>
        <begin position="303"/>
        <end position="323"/>
    </location>
</feature>
<keyword evidence="4" id="KW-1185">Reference proteome</keyword>
<gene>
    <name evidence="3" type="ORF">D2V08_05605</name>
</gene>
<feature type="transmembrane region" description="Helical" evidence="2">
    <location>
        <begin position="335"/>
        <end position="355"/>
    </location>
</feature>
<evidence type="ECO:0000256" key="1">
    <source>
        <dbReference type="ARBA" id="ARBA00022448"/>
    </source>
</evidence>
<sequence length="379" mass="41531">MDVGIQKTIVFLFFIFIGVLLKVKFKSKDEITGIKKVILNLALPATIFIALLGVKVELHLLILPLLALGLNLLLFFAMPFILPLMGIGKGTSEYRTAKLLVPSLAPGLSSFPFILEFLGEKYLAKAAMSDLGNKVFVLFFLYLVAMNWHYSLQSNEKRNGGTKLKPLIKAMVSEPVNVFIGAALVLLGFGLSMDSLPFFMSETLEKLSLIMTPLVLLFIGLAVKIKRKQFFQIFSLLCTRAGLVLLISGIFVTVAGIEARNEILLTVAFGLSACSFWPYAHIAAVDSMEMDKKSKKKTFSSDFGVAILALSFPLSTILILATLNSGSFFVNPFNIFMMAVVLLTVGFAIPLISGVSKKKWSEQKLIDHEINSAATEKAA</sequence>
<evidence type="ECO:0000313" key="4">
    <source>
        <dbReference type="Proteomes" id="UP000266067"/>
    </source>
</evidence>
<keyword evidence="2" id="KW-1133">Transmembrane helix</keyword>
<keyword evidence="2" id="KW-0812">Transmembrane</keyword>
<accession>A0A3A1NAC9</accession>
<feature type="transmembrane region" description="Helical" evidence="2">
    <location>
        <begin position="6"/>
        <end position="25"/>
    </location>
</feature>
<feature type="transmembrane region" description="Helical" evidence="2">
    <location>
        <begin position="237"/>
        <end position="257"/>
    </location>
</feature>
<proteinExistence type="predicted"/>
<dbReference type="PANTHER" id="PTHR36838:SF3">
    <property type="entry name" value="TRANSPORTER AUXIN EFFLUX CARRIER EC FAMILY"/>
    <property type="match status" value="1"/>
</dbReference>
<feature type="transmembrane region" description="Helical" evidence="2">
    <location>
        <begin position="99"/>
        <end position="119"/>
    </location>
</feature>
<evidence type="ECO:0000313" key="3">
    <source>
        <dbReference type="EMBL" id="RIV34849.1"/>
    </source>
</evidence>
<feature type="transmembrane region" description="Helical" evidence="2">
    <location>
        <begin position="37"/>
        <end position="54"/>
    </location>
</feature>
<feature type="transmembrane region" description="Helical" evidence="2">
    <location>
        <begin position="171"/>
        <end position="192"/>
    </location>
</feature>
<feature type="transmembrane region" description="Helical" evidence="2">
    <location>
        <begin position="60"/>
        <end position="87"/>
    </location>
</feature>
<dbReference type="OrthoDB" id="1490711at2"/>
<organism evidence="3 4">
    <name type="scientific">Flagellimonas lutimaris</name>
    <dbReference type="NCBI Taxonomy" id="475082"/>
    <lineage>
        <taxon>Bacteria</taxon>
        <taxon>Pseudomonadati</taxon>
        <taxon>Bacteroidota</taxon>
        <taxon>Flavobacteriia</taxon>
        <taxon>Flavobacteriales</taxon>
        <taxon>Flavobacteriaceae</taxon>
        <taxon>Flagellimonas</taxon>
    </lineage>
</organism>
<name>A0A3A1NAC9_9FLAO</name>